<dbReference type="AlphaFoldDB" id="A0A0N4WS91"/>
<reference evidence="3" key="1">
    <citation type="submission" date="2017-02" db="UniProtKB">
        <authorList>
            <consortium name="WormBaseParasite"/>
        </authorList>
    </citation>
    <scope>IDENTIFICATION</scope>
</reference>
<evidence type="ECO:0000313" key="2">
    <source>
        <dbReference type="Proteomes" id="UP000268014"/>
    </source>
</evidence>
<evidence type="ECO:0000313" key="3">
    <source>
        <dbReference type="WBParaSite" id="HPLM_0001439201-mRNA-1"/>
    </source>
</evidence>
<organism evidence="3">
    <name type="scientific">Haemonchus placei</name>
    <name type="common">Barber's pole worm</name>
    <dbReference type="NCBI Taxonomy" id="6290"/>
    <lineage>
        <taxon>Eukaryota</taxon>
        <taxon>Metazoa</taxon>
        <taxon>Ecdysozoa</taxon>
        <taxon>Nematoda</taxon>
        <taxon>Chromadorea</taxon>
        <taxon>Rhabditida</taxon>
        <taxon>Rhabditina</taxon>
        <taxon>Rhabditomorpha</taxon>
        <taxon>Strongyloidea</taxon>
        <taxon>Trichostrongylidae</taxon>
        <taxon>Haemonchus</taxon>
    </lineage>
</organism>
<dbReference type="EMBL" id="UZAF01018549">
    <property type="protein sequence ID" value="VDO52620.1"/>
    <property type="molecule type" value="Genomic_DNA"/>
</dbReference>
<name>A0A0N4WS91_HAEPC</name>
<dbReference type="Proteomes" id="UP000268014">
    <property type="component" value="Unassembled WGS sequence"/>
</dbReference>
<accession>A0A0N4WS91</accession>
<reference evidence="1 2" key="2">
    <citation type="submission" date="2018-11" db="EMBL/GenBank/DDBJ databases">
        <authorList>
            <consortium name="Pathogen Informatics"/>
        </authorList>
    </citation>
    <scope>NUCLEOTIDE SEQUENCE [LARGE SCALE GENOMIC DNA]</scope>
    <source>
        <strain evidence="1 2">MHpl1</strain>
    </source>
</reference>
<keyword evidence="2" id="KW-1185">Reference proteome</keyword>
<dbReference type="WBParaSite" id="HPLM_0001439201-mRNA-1">
    <property type="protein sequence ID" value="HPLM_0001439201-mRNA-1"/>
    <property type="gene ID" value="HPLM_0001439201"/>
</dbReference>
<evidence type="ECO:0000313" key="1">
    <source>
        <dbReference type="EMBL" id="VDO52620.1"/>
    </source>
</evidence>
<sequence>MKSWNCKGADVVSSALPLATSGWHLAILYGSRYTDICSSLTTDLGQS</sequence>
<proteinExistence type="predicted"/>
<protein>
    <submittedName>
        <fullName evidence="1 3">Uncharacterized protein</fullName>
    </submittedName>
</protein>
<gene>
    <name evidence="1" type="ORF">HPLM_LOCUS14384</name>
</gene>